<evidence type="ECO:0000256" key="1">
    <source>
        <dbReference type="ARBA" id="ARBA00001933"/>
    </source>
</evidence>
<dbReference type="PRINTS" id="PR01179">
    <property type="entry name" value="ODADCRBXLASE"/>
</dbReference>
<organism evidence="7 8">
    <name type="scientific">Sandaracinobacteroides saxicola</name>
    <dbReference type="NCBI Taxonomy" id="2759707"/>
    <lineage>
        <taxon>Bacteria</taxon>
        <taxon>Pseudomonadati</taxon>
        <taxon>Pseudomonadota</taxon>
        <taxon>Alphaproteobacteria</taxon>
        <taxon>Sphingomonadales</taxon>
        <taxon>Sphingosinicellaceae</taxon>
        <taxon>Sandaracinobacteroides</taxon>
    </lineage>
</organism>
<dbReference type="EMBL" id="CP059851">
    <property type="protein sequence ID" value="QMW23941.1"/>
    <property type="molecule type" value="Genomic_DNA"/>
</dbReference>
<gene>
    <name evidence="7" type="ORF">H3309_05585</name>
</gene>
<dbReference type="PANTHER" id="PTHR43727:SF2">
    <property type="entry name" value="GROUP IV DECARBOXYLASE"/>
    <property type="match status" value="1"/>
</dbReference>
<evidence type="ECO:0000259" key="5">
    <source>
        <dbReference type="Pfam" id="PF00278"/>
    </source>
</evidence>
<comment type="similarity">
    <text evidence="4">Belongs to the Orn/Lys/Arg decarboxylase class-II family.</text>
</comment>
<dbReference type="GO" id="GO:0006596">
    <property type="term" value="P:polyamine biosynthetic process"/>
    <property type="evidence" value="ECO:0007669"/>
    <property type="project" value="InterPro"/>
</dbReference>
<dbReference type="GO" id="GO:0009089">
    <property type="term" value="P:lysine biosynthetic process via diaminopimelate"/>
    <property type="evidence" value="ECO:0007669"/>
    <property type="project" value="TreeGrafter"/>
</dbReference>
<evidence type="ECO:0000313" key="8">
    <source>
        <dbReference type="Proteomes" id="UP000515292"/>
    </source>
</evidence>
<evidence type="ECO:0000256" key="4">
    <source>
        <dbReference type="RuleBase" id="RU003737"/>
    </source>
</evidence>
<feature type="domain" description="Orn/DAP/Arg decarboxylase 2 C-terminal" evidence="5">
    <location>
        <begin position="36"/>
        <end position="381"/>
    </location>
</feature>
<dbReference type="Pfam" id="PF00278">
    <property type="entry name" value="Orn_DAP_Arg_deC"/>
    <property type="match status" value="1"/>
</dbReference>
<dbReference type="Proteomes" id="UP000515292">
    <property type="component" value="Chromosome"/>
</dbReference>
<dbReference type="InterPro" id="IPR009006">
    <property type="entry name" value="Ala_racemase/Decarboxylase_C"/>
</dbReference>
<evidence type="ECO:0000313" key="7">
    <source>
        <dbReference type="EMBL" id="QMW23941.1"/>
    </source>
</evidence>
<name>A0A7G5IKP9_9SPHN</name>
<proteinExistence type="inferred from homology"/>
<keyword evidence="2 3" id="KW-0663">Pyridoxal phosphate</keyword>
<dbReference type="PRINTS" id="PR01182">
    <property type="entry name" value="ORNDCRBXLASE"/>
</dbReference>
<accession>A0A7G5IKP9</accession>
<dbReference type="InterPro" id="IPR002433">
    <property type="entry name" value="Orn_de-COase"/>
</dbReference>
<dbReference type="Gene3D" id="3.20.20.10">
    <property type="entry name" value="Alanine racemase"/>
    <property type="match status" value="1"/>
</dbReference>
<feature type="active site" description="Proton donor" evidence="3">
    <location>
        <position position="354"/>
    </location>
</feature>
<dbReference type="GO" id="GO:0008836">
    <property type="term" value="F:diaminopimelate decarboxylase activity"/>
    <property type="evidence" value="ECO:0007669"/>
    <property type="project" value="TreeGrafter"/>
</dbReference>
<dbReference type="KEGG" id="sand:H3309_05585"/>
<dbReference type="InterPro" id="IPR017530">
    <property type="entry name" value="DCO2ase_PEP1"/>
</dbReference>
<dbReference type="SUPFAM" id="SSF51419">
    <property type="entry name" value="PLP-binding barrel"/>
    <property type="match status" value="1"/>
</dbReference>
<sequence length="403" mass="41388">MSGHVPPGFGVRDGALVIAGRTAEQWVAEAGDTPLFVYDRVRVAAKVSAFRAAFPGVRLHYAMKANPFAPLLAWMAGLVDGVDVASGGELAAAVAAGAREISFAGPAKRDAELAAAIEAGATINLESVGEMRRAAALAAGKGLRARVAVRVNPPFELKGSGMRMGGGAKPFGVDADAVPDMLRAMAGLPLDFRGFHIFAGSQNLDAGAIIAAQRETVALAAALAAQAPCPPALVNLGGGFGVPYFPGDVALDVGLVGAALAEALSARPAVLAETEFALELGRWLVADAGVYLTRVVDRKMSGGQLFLACDGGLHHQLAASGNFGTVIRRNYPLANATRFAAEPEEVANVVGCLCTPLDRLGDRVMLPRTEEGDLIALFMAGAYGRTASPGAFLGHPPPGEIFA</sequence>
<comment type="cofactor">
    <cofactor evidence="1 3">
        <name>pyridoxal 5'-phosphate</name>
        <dbReference type="ChEBI" id="CHEBI:597326"/>
    </cofactor>
</comment>
<dbReference type="NCBIfam" id="TIGR03099">
    <property type="entry name" value="dCO2ase_PEP1"/>
    <property type="match status" value="1"/>
</dbReference>
<protein>
    <submittedName>
        <fullName evidence="7">Pyridoxal-dependent decarboxylase, exosortase A system-associated</fullName>
    </submittedName>
</protein>
<dbReference type="InterPro" id="IPR022644">
    <property type="entry name" value="De-COase2_N"/>
</dbReference>
<dbReference type="PANTHER" id="PTHR43727">
    <property type="entry name" value="DIAMINOPIMELATE DECARBOXYLASE"/>
    <property type="match status" value="1"/>
</dbReference>
<dbReference type="Gene3D" id="2.40.37.10">
    <property type="entry name" value="Lyase, Ornithine Decarboxylase, Chain A, domain 1"/>
    <property type="match status" value="1"/>
</dbReference>
<keyword evidence="8" id="KW-1185">Reference proteome</keyword>
<feature type="domain" description="Orn/DAP/Arg decarboxylase 2 N-terminal" evidence="6">
    <location>
        <begin position="42"/>
        <end position="286"/>
    </location>
</feature>
<evidence type="ECO:0000256" key="2">
    <source>
        <dbReference type="ARBA" id="ARBA00022898"/>
    </source>
</evidence>
<reference evidence="7 8" key="1">
    <citation type="submission" date="2020-07" db="EMBL/GenBank/DDBJ databases">
        <title>Complete genome sequence for Sandaracinobacter sp. M6.</title>
        <authorList>
            <person name="Tang Y."/>
            <person name="Liu Q."/>
            <person name="Guo Z."/>
            <person name="Lei P."/>
            <person name="Huang B."/>
        </authorList>
    </citation>
    <scope>NUCLEOTIDE SEQUENCE [LARGE SCALE GENOMIC DNA]</scope>
    <source>
        <strain evidence="7 8">M6</strain>
    </source>
</reference>
<dbReference type="RefSeq" id="WP_182297764.1">
    <property type="nucleotide sequence ID" value="NZ_CP059851.1"/>
</dbReference>
<dbReference type="SUPFAM" id="SSF50621">
    <property type="entry name" value="Alanine racemase C-terminal domain-like"/>
    <property type="match status" value="1"/>
</dbReference>
<dbReference type="InterPro" id="IPR022643">
    <property type="entry name" value="De-COase2_C"/>
</dbReference>
<dbReference type="InterPro" id="IPR029066">
    <property type="entry name" value="PLP-binding_barrel"/>
</dbReference>
<dbReference type="Pfam" id="PF02784">
    <property type="entry name" value="Orn_Arg_deC_N"/>
    <property type="match status" value="1"/>
</dbReference>
<evidence type="ECO:0000256" key="3">
    <source>
        <dbReference type="PIRSR" id="PIRSR600183-50"/>
    </source>
</evidence>
<dbReference type="AlphaFoldDB" id="A0A7G5IKP9"/>
<evidence type="ECO:0000259" key="6">
    <source>
        <dbReference type="Pfam" id="PF02784"/>
    </source>
</evidence>
<feature type="modified residue" description="N6-(pyridoxal phosphate)lysine" evidence="3">
    <location>
        <position position="64"/>
    </location>
</feature>
<dbReference type="InterPro" id="IPR000183">
    <property type="entry name" value="Orn/DAP/Arg_de-COase"/>
</dbReference>